<dbReference type="AlphaFoldDB" id="A0A081FVA7"/>
<evidence type="ECO:0000256" key="6">
    <source>
        <dbReference type="SAM" id="Phobius"/>
    </source>
</evidence>
<dbReference type="PATRIC" id="fig|1232683.4.peg.3299"/>
<comment type="subcellular location">
    <subcellularLocation>
        <location evidence="1">Membrane</location>
        <topology evidence="1">Multi-pass membrane protein</topology>
    </subcellularLocation>
</comment>
<evidence type="ECO:0000256" key="5">
    <source>
        <dbReference type="ARBA" id="ARBA00023136"/>
    </source>
</evidence>
<evidence type="ECO:0000256" key="3">
    <source>
        <dbReference type="ARBA" id="ARBA00022692"/>
    </source>
</evidence>
<feature type="transmembrane region" description="Helical" evidence="6">
    <location>
        <begin position="320"/>
        <end position="350"/>
    </location>
</feature>
<dbReference type="eggNOG" id="COG0534">
    <property type="taxonomic scope" value="Bacteria"/>
</dbReference>
<dbReference type="EMBL" id="JMQN01000048">
    <property type="protein sequence ID" value="KEA62462.1"/>
    <property type="molecule type" value="Genomic_DNA"/>
</dbReference>
<dbReference type="PANTHER" id="PTHR42893:SF46">
    <property type="entry name" value="PROTEIN DETOXIFICATION 44, CHLOROPLASTIC"/>
    <property type="match status" value="1"/>
</dbReference>
<dbReference type="Proteomes" id="UP000028252">
    <property type="component" value="Unassembled WGS sequence"/>
</dbReference>
<feature type="transmembrane region" description="Helical" evidence="6">
    <location>
        <begin position="140"/>
        <end position="162"/>
    </location>
</feature>
<comment type="similarity">
    <text evidence="2">Belongs to the multi antimicrobial extrusion (MATE) (TC 2.A.66.1) family.</text>
</comment>
<evidence type="ECO:0000256" key="4">
    <source>
        <dbReference type="ARBA" id="ARBA00022989"/>
    </source>
</evidence>
<keyword evidence="3 6" id="KW-0812">Transmembrane</keyword>
<feature type="transmembrane region" description="Helical" evidence="6">
    <location>
        <begin position="20"/>
        <end position="40"/>
    </location>
</feature>
<sequence>MMQALKGWRYWPDKTLHRNIWALAWPMMLSNITVPLLGLVDTAVIGHLPSPHYLGAVAVGGMIFSILYWAFGFLRMGTTGLVAQASGRDDGTTVRTLLAQSLILATLIGSALILLRTPLIELALTLMDPAADVLAEAREYSAIRAFGAPAALCNYALLGWFVGNQNTRVPLLLLTFGNLLNMLLDLLFVYGFGMHAAGVALGSAIAEWSCLLLGLWFCRRMLRTIPGQWQIEPLRRLKAYAAMINVNRYLFVRTVTLLLTFAFFTAQGAKQGTDILSANAVLLNFLILISNALDGFAHATEALSGRTLGKQDQVRFYRTVVSAGIWSLASALLLTLIFAFGGNLIVALLTGIESVREEAARYLPWLVALPLIGIWSFLLDGIFIGTTQVRAMQNTMLFSVFCVFAPIWWLTQPLGNHGLWIAFLSFFAARGISGGYVYWRISRENGWMKG</sequence>
<dbReference type="STRING" id="1232683.ADIMK_3353"/>
<proteinExistence type="inferred from homology"/>
<comment type="caution">
    <text evidence="7">The sequence shown here is derived from an EMBL/GenBank/DDBJ whole genome shotgun (WGS) entry which is preliminary data.</text>
</comment>
<dbReference type="GO" id="GO:0015297">
    <property type="term" value="F:antiporter activity"/>
    <property type="evidence" value="ECO:0007669"/>
    <property type="project" value="InterPro"/>
</dbReference>
<keyword evidence="4 6" id="KW-1133">Transmembrane helix</keyword>
<dbReference type="InterPro" id="IPR002528">
    <property type="entry name" value="MATE_fam"/>
</dbReference>
<dbReference type="Pfam" id="PF01554">
    <property type="entry name" value="MatE"/>
    <property type="match status" value="2"/>
</dbReference>
<reference evidence="7 8" key="1">
    <citation type="submission" date="2014-04" db="EMBL/GenBank/DDBJ databases">
        <title>Marinobacterium kochiensis sp. nov., isolated from sediment sample collected from Kochi backwaters in Kerala, India.</title>
        <authorList>
            <person name="Singh A."/>
            <person name="Pinnaka A.K."/>
        </authorList>
    </citation>
    <scope>NUCLEOTIDE SEQUENCE [LARGE SCALE GENOMIC DNA]</scope>
    <source>
        <strain evidence="7 8">AK27</strain>
    </source>
</reference>
<dbReference type="RefSeq" id="WP_231517071.1">
    <property type="nucleotide sequence ID" value="NZ_JMQN01000048.1"/>
</dbReference>
<feature type="transmembrane region" description="Helical" evidence="6">
    <location>
        <begin position="97"/>
        <end position="120"/>
    </location>
</feature>
<evidence type="ECO:0000256" key="2">
    <source>
        <dbReference type="ARBA" id="ARBA00010199"/>
    </source>
</evidence>
<feature type="transmembrane region" description="Helical" evidence="6">
    <location>
        <begin position="52"/>
        <end position="76"/>
    </location>
</feature>
<dbReference type="GO" id="GO:0042910">
    <property type="term" value="F:xenobiotic transmembrane transporter activity"/>
    <property type="evidence" value="ECO:0007669"/>
    <property type="project" value="InterPro"/>
</dbReference>
<keyword evidence="8" id="KW-1185">Reference proteome</keyword>
<dbReference type="InterPro" id="IPR044644">
    <property type="entry name" value="DinF-like"/>
</dbReference>
<dbReference type="CDD" id="cd13136">
    <property type="entry name" value="MATE_DinF_like"/>
    <property type="match status" value="1"/>
</dbReference>
<feature type="transmembrane region" description="Helical" evidence="6">
    <location>
        <begin position="362"/>
        <end position="383"/>
    </location>
</feature>
<evidence type="ECO:0000313" key="8">
    <source>
        <dbReference type="Proteomes" id="UP000028252"/>
    </source>
</evidence>
<evidence type="ECO:0000256" key="1">
    <source>
        <dbReference type="ARBA" id="ARBA00004141"/>
    </source>
</evidence>
<dbReference type="GO" id="GO:0005886">
    <property type="term" value="C:plasma membrane"/>
    <property type="evidence" value="ECO:0007669"/>
    <property type="project" value="TreeGrafter"/>
</dbReference>
<keyword evidence="5 6" id="KW-0472">Membrane</keyword>
<feature type="transmembrane region" description="Helical" evidence="6">
    <location>
        <begin position="196"/>
        <end position="218"/>
    </location>
</feature>
<protein>
    <submittedName>
        <fullName evidence="7">DNA-damage-inducible protein F</fullName>
    </submittedName>
</protein>
<organism evidence="7 8">
    <name type="scientific">Marinobacterium lacunae</name>
    <dbReference type="NCBI Taxonomy" id="1232683"/>
    <lineage>
        <taxon>Bacteria</taxon>
        <taxon>Pseudomonadati</taxon>
        <taxon>Pseudomonadota</taxon>
        <taxon>Gammaproteobacteria</taxon>
        <taxon>Oceanospirillales</taxon>
        <taxon>Oceanospirillaceae</taxon>
        <taxon>Marinobacterium</taxon>
    </lineage>
</organism>
<name>A0A081FVA7_9GAMM</name>
<feature type="transmembrane region" description="Helical" evidence="6">
    <location>
        <begin position="417"/>
        <end position="439"/>
    </location>
</feature>
<dbReference type="PANTHER" id="PTHR42893">
    <property type="entry name" value="PROTEIN DETOXIFICATION 44, CHLOROPLASTIC-RELATED"/>
    <property type="match status" value="1"/>
</dbReference>
<gene>
    <name evidence="7" type="ORF">ADIMK_3353</name>
</gene>
<feature type="transmembrane region" description="Helical" evidence="6">
    <location>
        <begin position="169"/>
        <end position="190"/>
    </location>
</feature>
<accession>A0A081FVA7</accession>
<feature type="transmembrane region" description="Helical" evidence="6">
    <location>
        <begin position="276"/>
        <end position="299"/>
    </location>
</feature>
<feature type="transmembrane region" description="Helical" evidence="6">
    <location>
        <begin position="239"/>
        <end position="264"/>
    </location>
</feature>
<dbReference type="NCBIfam" id="TIGR00797">
    <property type="entry name" value="matE"/>
    <property type="match status" value="1"/>
</dbReference>
<feature type="transmembrane region" description="Helical" evidence="6">
    <location>
        <begin position="395"/>
        <end position="411"/>
    </location>
</feature>
<evidence type="ECO:0000313" key="7">
    <source>
        <dbReference type="EMBL" id="KEA62462.1"/>
    </source>
</evidence>